<dbReference type="HOGENOM" id="CLU_143132_0_0_1"/>
<dbReference type="Proteomes" id="UP000008021">
    <property type="component" value="Chromosome 10"/>
</dbReference>
<dbReference type="AlphaFoldDB" id="A0A0E0EVR4"/>
<dbReference type="Gramene" id="OMERI10G01780.1">
    <property type="protein sequence ID" value="OMERI10G01780.1"/>
    <property type="gene ID" value="OMERI10G01780"/>
</dbReference>
<protein>
    <submittedName>
        <fullName evidence="2">Uncharacterized protein</fullName>
    </submittedName>
</protein>
<feature type="region of interest" description="Disordered" evidence="1">
    <location>
        <begin position="31"/>
        <end position="94"/>
    </location>
</feature>
<evidence type="ECO:0000256" key="1">
    <source>
        <dbReference type="SAM" id="MobiDB-lite"/>
    </source>
</evidence>
<organism evidence="2">
    <name type="scientific">Oryza meridionalis</name>
    <dbReference type="NCBI Taxonomy" id="40149"/>
    <lineage>
        <taxon>Eukaryota</taxon>
        <taxon>Viridiplantae</taxon>
        <taxon>Streptophyta</taxon>
        <taxon>Embryophyta</taxon>
        <taxon>Tracheophyta</taxon>
        <taxon>Spermatophyta</taxon>
        <taxon>Magnoliopsida</taxon>
        <taxon>Liliopsida</taxon>
        <taxon>Poales</taxon>
        <taxon>Poaceae</taxon>
        <taxon>BOP clade</taxon>
        <taxon>Oryzoideae</taxon>
        <taxon>Oryzeae</taxon>
        <taxon>Oryzinae</taxon>
        <taxon>Oryza</taxon>
    </lineage>
</organism>
<dbReference type="Proteomes" id="UP000008021">
    <property type="component" value="Chromosome 8"/>
</dbReference>
<name>A0A0E0EVR4_9ORYZ</name>
<accession>A0A0E0EVR4</accession>
<reference evidence="2" key="2">
    <citation type="submission" date="2018-05" db="EMBL/GenBank/DDBJ databases">
        <title>OmerRS3 (Oryza meridionalis Reference Sequence Version 3).</title>
        <authorList>
            <person name="Zhang J."/>
            <person name="Kudrna D."/>
            <person name="Lee S."/>
            <person name="Talag J."/>
            <person name="Welchert J."/>
            <person name="Wing R.A."/>
        </authorList>
    </citation>
    <scope>NUCLEOTIDE SEQUENCE [LARGE SCALE GENOMIC DNA]</scope>
    <source>
        <strain evidence="2">OR44</strain>
    </source>
</reference>
<keyword evidence="3" id="KW-1185">Reference proteome</keyword>
<sequence length="131" mass="13741">MKPGVLELQQAGIELLGTGWGLGSSRRCRAPAAALGEGRQRRAPTAGRYVGDRVGLQPASSGSSRSNGKGRRRRVQLARWGKGGGGGVGSSSRDGERAAASVLARCALGFLCLPAIVYKMKRIKDYIASEE</sequence>
<reference evidence="2" key="1">
    <citation type="submission" date="2015-04" db="UniProtKB">
        <authorList>
            <consortium name="EnsemblPlants"/>
        </authorList>
    </citation>
    <scope>IDENTIFICATION</scope>
</reference>
<evidence type="ECO:0000313" key="3">
    <source>
        <dbReference type="Proteomes" id="UP000008021"/>
    </source>
</evidence>
<dbReference type="Gramene" id="OMERI08G06190.1">
    <property type="protein sequence ID" value="OMERI08G06190.1"/>
    <property type="gene ID" value="OMERI08G06190"/>
</dbReference>
<dbReference type="EnsemblPlants" id="OMERI08G06190.1">
    <property type="protein sequence ID" value="OMERI08G06190.1"/>
    <property type="gene ID" value="OMERI08G06190"/>
</dbReference>
<evidence type="ECO:0000313" key="2">
    <source>
        <dbReference type="EnsemblPlants" id="OMERI10G01780.1"/>
    </source>
</evidence>
<proteinExistence type="predicted"/>
<dbReference type="EnsemblPlants" id="OMERI10G01780.1">
    <property type="protein sequence ID" value="OMERI10G01780.1"/>
    <property type="gene ID" value="OMERI10G01780"/>
</dbReference>